<organism evidence="1 2">
    <name type="scientific">Aureimonas pseudogalii</name>
    <dbReference type="NCBI Taxonomy" id="1744844"/>
    <lineage>
        <taxon>Bacteria</taxon>
        <taxon>Pseudomonadati</taxon>
        <taxon>Pseudomonadota</taxon>
        <taxon>Alphaproteobacteria</taxon>
        <taxon>Hyphomicrobiales</taxon>
        <taxon>Aurantimonadaceae</taxon>
        <taxon>Aureimonas</taxon>
    </lineage>
</organism>
<dbReference type="GO" id="GO:0008967">
    <property type="term" value="F:phosphoglycolate phosphatase activity"/>
    <property type="evidence" value="ECO:0007669"/>
    <property type="project" value="TreeGrafter"/>
</dbReference>
<dbReference type="InterPro" id="IPR041492">
    <property type="entry name" value="HAD_2"/>
</dbReference>
<gene>
    <name evidence="1" type="ORF">GGR04_001252</name>
</gene>
<dbReference type="InterPro" id="IPR006439">
    <property type="entry name" value="HAD-SF_hydro_IA"/>
</dbReference>
<evidence type="ECO:0000313" key="2">
    <source>
        <dbReference type="Proteomes" id="UP000542776"/>
    </source>
</evidence>
<keyword evidence="2" id="KW-1185">Reference proteome</keyword>
<dbReference type="NCBIfam" id="TIGR01509">
    <property type="entry name" value="HAD-SF-IA-v3"/>
    <property type="match status" value="1"/>
</dbReference>
<keyword evidence="1" id="KW-0378">Hydrolase</keyword>
<dbReference type="Proteomes" id="UP000542776">
    <property type="component" value="Unassembled WGS sequence"/>
</dbReference>
<dbReference type="PRINTS" id="PR00413">
    <property type="entry name" value="HADHALOGNASE"/>
</dbReference>
<sequence length="221" mass="23569">MTIKAILFDVDGTLVDSNDLHARAWMDAFAEFGIVVAHAAVRDQIGKGGDNLMPALLEETIVDEHGEAISKARSRIYRDRYADQVQPFAEVAALFRRARQDGWAIVIATSGESHEVEPHLETLGVRDLVDEVTTASDAERSKPHPDIFAAALKKVGAEAADAVVVGDSPYDIEAAAKLGLRTIAVRSGGFGDDVLTAAGAVAIYDDPADLLASYEDSLLAP</sequence>
<dbReference type="SFLD" id="SFLDG01129">
    <property type="entry name" value="C1.5:_HAD__Beta-PGM__Phosphata"/>
    <property type="match status" value="1"/>
</dbReference>
<dbReference type="SFLD" id="SFLDS00003">
    <property type="entry name" value="Haloacid_Dehalogenase"/>
    <property type="match status" value="1"/>
</dbReference>
<dbReference type="InterPro" id="IPR023214">
    <property type="entry name" value="HAD_sf"/>
</dbReference>
<protein>
    <submittedName>
        <fullName evidence="1">HAD superfamily hydrolase (TIGR01509 family)</fullName>
    </submittedName>
</protein>
<dbReference type="RefSeq" id="WP_183198895.1">
    <property type="nucleotide sequence ID" value="NZ_JACIEK010000001.1"/>
</dbReference>
<dbReference type="Pfam" id="PF13419">
    <property type="entry name" value="HAD_2"/>
    <property type="match status" value="1"/>
</dbReference>
<dbReference type="PANTHER" id="PTHR43434">
    <property type="entry name" value="PHOSPHOGLYCOLATE PHOSPHATASE"/>
    <property type="match status" value="1"/>
</dbReference>
<accession>A0A7W6E9X1</accession>
<dbReference type="InterPro" id="IPR023198">
    <property type="entry name" value="PGP-like_dom2"/>
</dbReference>
<dbReference type="InterPro" id="IPR036412">
    <property type="entry name" value="HAD-like_sf"/>
</dbReference>
<dbReference type="PANTHER" id="PTHR43434:SF16">
    <property type="entry name" value="BLL8046 PROTEIN"/>
    <property type="match status" value="1"/>
</dbReference>
<dbReference type="SFLD" id="SFLDG01135">
    <property type="entry name" value="C1.5.6:_HAD__Beta-PGM__Phospha"/>
    <property type="match status" value="1"/>
</dbReference>
<dbReference type="GO" id="GO:0005829">
    <property type="term" value="C:cytosol"/>
    <property type="evidence" value="ECO:0007669"/>
    <property type="project" value="TreeGrafter"/>
</dbReference>
<dbReference type="AlphaFoldDB" id="A0A7W6E9X1"/>
<dbReference type="Gene3D" id="1.10.150.240">
    <property type="entry name" value="Putative phosphatase, domain 2"/>
    <property type="match status" value="1"/>
</dbReference>
<comment type="caution">
    <text evidence="1">The sequence shown here is derived from an EMBL/GenBank/DDBJ whole genome shotgun (WGS) entry which is preliminary data.</text>
</comment>
<dbReference type="SUPFAM" id="SSF56784">
    <property type="entry name" value="HAD-like"/>
    <property type="match status" value="1"/>
</dbReference>
<proteinExistence type="predicted"/>
<dbReference type="InterPro" id="IPR050155">
    <property type="entry name" value="HAD-like_hydrolase_sf"/>
</dbReference>
<dbReference type="Gene3D" id="3.40.50.1000">
    <property type="entry name" value="HAD superfamily/HAD-like"/>
    <property type="match status" value="1"/>
</dbReference>
<dbReference type="EMBL" id="JACIEK010000001">
    <property type="protein sequence ID" value="MBB3997431.1"/>
    <property type="molecule type" value="Genomic_DNA"/>
</dbReference>
<reference evidence="1 2" key="1">
    <citation type="submission" date="2020-08" db="EMBL/GenBank/DDBJ databases">
        <title>Genomic Encyclopedia of Type Strains, Phase IV (KMG-IV): sequencing the most valuable type-strain genomes for metagenomic binning, comparative biology and taxonomic classification.</title>
        <authorList>
            <person name="Goeker M."/>
        </authorList>
    </citation>
    <scope>NUCLEOTIDE SEQUENCE [LARGE SCALE GENOMIC DNA]</scope>
    <source>
        <strain evidence="1 2">DSM 102238</strain>
    </source>
</reference>
<name>A0A7W6E9X1_9HYPH</name>
<evidence type="ECO:0000313" key="1">
    <source>
        <dbReference type="EMBL" id="MBB3997431.1"/>
    </source>
</evidence>
<dbReference type="GO" id="GO:0006281">
    <property type="term" value="P:DNA repair"/>
    <property type="evidence" value="ECO:0007669"/>
    <property type="project" value="TreeGrafter"/>
</dbReference>
<dbReference type="NCBIfam" id="TIGR01549">
    <property type="entry name" value="HAD-SF-IA-v1"/>
    <property type="match status" value="1"/>
</dbReference>